<dbReference type="Proteomes" id="UP000011518">
    <property type="component" value="Unassembled WGS sequence"/>
</dbReference>
<dbReference type="EMBL" id="KB320524">
    <property type="protein sequence ID" value="ELW69697.1"/>
    <property type="molecule type" value="Genomic_DNA"/>
</dbReference>
<name>L9L7L6_TUPCH</name>
<dbReference type="AlphaFoldDB" id="L9L7L6"/>
<reference evidence="2" key="2">
    <citation type="journal article" date="2013" name="Nat. Commun.">
        <title>Genome of the Chinese tree shrew.</title>
        <authorList>
            <person name="Fan Y."/>
            <person name="Huang Z.Y."/>
            <person name="Cao C.C."/>
            <person name="Chen C.S."/>
            <person name="Chen Y.X."/>
            <person name="Fan D.D."/>
            <person name="He J."/>
            <person name="Hou H.L."/>
            <person name="Hu L."/>
            <person name="Hu X.T."/>
            <person name="Jiang X.T."/>
            <person name="Lai R."/>
            <person name="Lang Y.S."/>
            <person name="Liang B."/>
            <person name="Liao S.G."/>
            <person name="Mu D."/>
            <person name="Ma Y.Y."/>
            <person name="Niu Y.Y."/>
            <person name="Sun X.Q."/>
            <person name="Xia J.Q."/>
            <person name="Xiao J."/>
            <person name="Xiong Z.Q."/>
            <person name="Xu L."/>
            <person name="Yang L."/>
            <person name="Zhang Y."/>
            <person name="Zhao W."/>
            <person name="Zhao X.D."/>
            <person name="Zheng Y.T."/>
            <person name="Zhou J.M."/>
            <person name="Zhu Y.B."/>
            <person name="Zhang G.J."/>
            <person name="Wang J."/>
            <person name="Yao Y.G."/>
        </authorList>
    </citation>
    <scope>NUCLEOTIDE SEQUENCE [LARGE SCALE GENOMIC DNA]</scope>
</reference>
<evidence type="ECO:0000313" key="1">
    <source>
        <dbReference type="EMBL" id="ELW69697.1"/>
    </source>
</evidence>
<protein>
    <submittedName>
        <fullName evidence="1">Uncharacterized protein</fullName>
    </submittedName>
</protein>
<reference evidence="2" key="1">
    <citation type="submission" date="2012-07" db="EMBL/GenBank/DDBJ databases">
        <title>Genome of the Chinese tree shrew, a rising model animal genetically related to primates.</title>
        <authorList>
            <person name="Zhang G."/>
            <person name="Fan Y."/>
            <person name="Yao Y."/>
            <person name="Huang Z."/>
        </authorList>
    </citation>
    <scope>NUCLEOTIDE SEQUENCE [LARGE SCALE GENOMIC DNA]</scope>
</reference>
<proteinExistence type="predicted"/>
<evidence type="ECO:0000313" key="2">
    <source>
        <dbReference type="Proteomes" id="UP000011518"/>
    </source>
</evidence>
<accession>L9L7L6</accession>
<keyword evidence="2" id="KW-1185">Reference proteome</keyword>
<sequence>MRGKAYSLKEVEQREEQAPQRHLCICPDTAQEPASSLLYACRRPQLDQVELGPGNKAFSHVRHTCTQVRMSLNKGQRATFSQSPLPISSAFIPGQDLGQHKVQLVLLTLQGCRRTTCKPGDGNPPVPCCSASSVGQQTMLHIHTLSPQMILRFSPQEKPFLPSITHNSSSSSPNICSKQLLDSNSSEAARLVRNCGQEASLDQAAAAYMLLSRPRSLLIFGASSSFICPEVHSRVEAT</sequence>
<dbReference type="InParanoid" id="L9L7L6"/>
<gene>
    <name evidence="1" type="ORF">TREES_T100012932</name>
</gene>
<organism evidence="1 2">
    <name type="scientific">Tupaia chinensis</name>
    <name type="common">Chinese tree shrew</name>
    <name type="synonym">Tupaia belangeri chinensis</name>
    <dbReference type="NCBI Taxonomy" id="246437"/>
    <lineage>
        <taxon>Eukaryota</taxon>
        <taxon>Metazoa</taxon>
        <taxon>Chordata</taxon>
        <taxon>Craniata</taxon>
        <taxon>Vertebrata</taxon>
        <taxon>Euteleostomi</taxon>
        <taxon>Mammalia</taxon>
        <taxon>Eutheria</taxon>
        <taxon>Euarchontoglires</taxon>
        <taxon>Scandentia</taxon>
        <taxon>Tupaiidae</taxon>
        <taxon>Tupaia</taxon>
    </lineage>
</organism>